<dbReference type="EMBL" id="CP000359">
    <property type="protein sequence ID" value="ABF45887.1"/>
    <property type="molecule type" value="Genomic_DNA"/>
</dbReference>
<organism evidence="2 3">
    <name type="scientific">Deinococcus geothermalis (strain DSM 11300 / CIP 105573 / AG-3a)</name>
    <dbReference type="NCBI Taxonomy" id="319795"/>
    <lineage>
        <taxon>Bacteria</taxon>
        <taxon>Thermotogati</taxon>
        <taxon>Deinococcota</taxon>
        <taxon>Deinococci</taxon>
        <taxon>Deinococcales</taxon>
        <taxon>Deinococcaceae</taxon>
        <taxon>Deinococcus</taxon>
    </lineage>
</organism>
<evidence type="ECO:0000256" key="1">
    <source>
        <dbReference type="SAM" id="Phobius"/>
    </source>
</evidence>
<feature type="transmembrane region" description="Helical" evidence="1">
    <location>
        <begin position="100"/>
        <end position="117"/>
    </location>
</feature>
<dbReference type="AlphaFoldDB" id="Q1IXZ7"/>
<dbReference type="Proteomes" id="UP000002431">
    <property type="component" value="Chromosome"/>
</dbReference>
<feature type="transmembrane region" description="Helical" evidence="1">
    <location>
        <begin position="129"/>
        <end position="148"/>
    </location>
</feature>
<dbReference type="HOGENOM" id="CLU_144675_0_0_0"/>
<accession>Q1IXZ7</accession>
<name>Q1IXZ7_DEIGD</name>
<feature type="transmembrane region" description="Helical" evidence="1">
    <location>
        <begin position="42"/>
        <end position="62"/>
    </location>
</feature>
<dbReference type="STRING" id="319795.Dgeo_1592"/>
<dbReference type="KEGG" id="dge:Dgeo_1592"/>
<keyword evidence="1" id="KW-0472">Membrane</keyword>
<keyword evidence="1" id="KW-1133">Transmembrane helix</keyword>
<sequence>MQGTLEAGRVSCPCGRLERRATSQGHLCQHAGVNPLLLRSMLVTGLLIAVLNVIFAAVDYGFANLPPWFWLAQLLLLPAMLAPARLFPQAMHTRAYLSRAWLYGLGWAAPYTVYKLTSDALNPNFSVGASLMAVVITCLLFGLIFAALRKPQ</sequence>
<keyword evidence="1" id="KW-0812">Transmembrane</keyword>
<feature type="transmembrane region" description="Helical" evidence="1">
    <location>
        <begin position="68"/>
        <end position="88"/>
    </location>
</feature>
<protein>
    <submittedName>
        <fullName evidence="2">Uncharacterized protein</fullName>
    </submittedName>
</protein>
<proteinExistence type="predicted"/>
<evidence type="ECO:0000313" key="3">
    <source>
        <dbReference type="Proteomes" id="UP000002431"/>
    </source>
</evidence>
<evidence type="ECO:0000313" key="2">
    <source>
        <dbReference type="EMBL" id="ABF45887.1"/>
    </source>
</evidence>
<keyword evidence="3" id="KW-1185">Reference proteome</keyword>
<reference evidence="2" key="1">
    <citation type="submission" date="2006-04" db="EMBL/GenBank/DDBJ databases">
        <title>Complete sequence of chromosome of Deinococcus geothermalis DSM 11300.</title>
        <authorList>
            <consortium name="US DOE Joint Genome Institute"/>
            <person name="Copeland A."/>
            <person name="Lucas S."/>
            <person name="Lapidus A."/>
            <person name="Barry K."/>
            <person name="Detter J.C."/>
            <person name="Glavina del Rio T."/>
            <person name="Hammon N."/>
            <person name="Israni S."/>
            <person name="Dalin E."/>
            <person name="Tice H."/>
            <person name="Pitluck S."/>
            <person name="Brettin T."/>
            <person name="Bruce D."/>
            <person name="Han C."/>
            <person name="Tapia R."/>
            <person name="Saunders E."/>
            <person name="Gilna P."/>
            <person name="Schmutz J."/>
            <person name="Larimer F."/>
            <person name="Land M."/>
            <person name="Hauser L."/>
            <person name="Kyrpides N."/>
            <person name="Kim E."/>
            <person name="Daly M.J."/>
            <person name="Fredrickson J.K."/>
            <person name="Makarova K.S."/>
            <person name="Gaidamakova E.K."/>
            <person name="Zhai M."/>
            <person name="Richardson P."/>
        </authorList>
    </citation>
    <scope>NUCLEOTIDE SEQUENCE</scope>
    <source>
        <strain evidence="2">DSM 11300</strain>
    </source>
</reference>
<gene>
    <name evidence="2" type="ordered locus">Dgeo_1592</name>
</gene>